<dbReference type="EMBL" id="CP048738">
    <property type="protein sequence ID" value="QIB77642.1"/>
    <property type="molecule type" value="Genomic_DNA"/>
</dbReference>
<gene>
    <name evidence="2" type="ORF">G3A49_05625</name>
</gene>
<proteinExistence type="predicted"/>
<dbReference type="GeneID" id="44082868"/>
<keyword evidence="1" id="KW-0472">Membrane</keyword>
<keyword evidence="1" id="KW-1133">Transmembrane helix</keyword>
<evidence type="ECO:0000313" key="2">
    <source>
        <dbReference type="EMBL" id="QIB77642.1"/>
    </source>
</evidence>
<protein>
    <submittedName>
        <fullName evidence="2">Uncharacterized protein</fullName>
    </submittedName>
</protein>
<dbReference type="RefSeq" id="WP_163488668.1">
    <property type="nucleotide sequence ID" value="NZ_CP048738.1"/>
</dbReference>
<dbReference type="KEGG" id="hale:G3A49_05625"/>
<sequence length="161" mass="17936">MKYENRQLTAKQQAILYKKRDNPNWSNTRIATAVGCSDSHVSETLRNYDPDKLNDDGTIAVPVESEKESAGGRLKWVVASLCVQFWGIMYAFGGPNSGAVSGDQAVLVFLFAWIVTPVVIFADAQLQHAEQVSNRPNRVVWPIASFFIPVVASLYYVVKRL</sequence>
<organism evidence="2 3">
    <name type="scientific">Haloferax volcanii</name>
    <name type="common">Halobacterium volcanii</name>
    <dbReference type="NCBI Taxonomy" id="2246"/>
    <lineage>
        <taxon>Archaea</taxon>
        <taxon>Methanobacteriati</taxon>
        <taxon>Methanobacteriota</taxon>
        <taxon>Stenosarchaea group</taxon>
        <taxon>Halobacteria</taxon>
        <taxon>Halobacteriales</taxon>
        <taxon>Haloferacaceae</taxon>
        <taxon>Haloferax</taxon>
    </lineage>
</organism>
<dbReference type="AlphaFoldDB" id="A0A6C0UQ99"/>
<dbReference type="Proteomes" id="UP000465667">
    <property type="component" value="Chromosome"/>
</dbReference>
<feature type="transmembrane region" description="Helical" evidence="1">
    <location>
        <begin position="138"/>
        <end position="158"/>
    </location>
</feature>
<evidence type="ECO:0000256" key="1">
    <source>
        <dbReference type="SAM" id="Phobius"/>
    </source>
</evidence>
<reference evidence="2 3" key="1">
    <citation type="submission" date="2020-02" db="EMBL/GenBank/DDBJ databases">
        <title>Whole genome sequence of Haloferax alexandrinus pws1.</title>
        <authorList>
            <person name="Verma D.K."/>
            <person name="Gopal K."/>
            <person name="Prasad E.S."/>
        </authorList>
    </citation>
    <scope>NUCLEOTIDE SEQUENCE [LARGE SCALE GENOMIC DNA]</scope>
    <source>
        <strain evidence="3">wsp1</strain>
    </source>
</reference>
<keyword evidence="1" id="KW-0812">Transmembrane</keyword>
<name>A0A6C0UQ99_HALVO</name>
<accession>A0A6C0UQ99</accession>
<feature type="transmembrane region" description="Helical" evidence="1">
    <location>
        <begin position="105"/>
        <end position="126"/>
    </location>
</feature>
<evidence type="ECO:0000313" key="3">
    <source>
        <dbReference type="Proteomes" id="UP000465667"/>
    </source>
</evidence>